<dbReference type="GO" id="GO:0005737">
    <property type="term" value="C:cytoplasm"/>
    <property type="evidence" value="ECO:0007669"/>
    <property type="project" value="TreeGrafter"/>
</dbReference>
<name>A0A238LED5_9RHOB</name>
<dbReference type="EC" id="1.5.3.-" evidence="4"/>
<dbReference type="PANTHER" id="PTHR13847:SF280">
    <property type="entry name" value="D-AMINO ACID DEHYDROGENASE"/>
    <property type="match status" value="1"/>
</dbReference>
<dbReference type="GO" id="GO:0005886">
    <property type="term" value="C:plasma membrane"/>
    <property type="evidence" value="ECO:0007669"/>
    <property type="project" value="TreeGrafter"/>
</dbReference>
<organism evidence="4 5">
    <name type="scientific">Flavimaricola marinus</name>
    <dbReference type="NCBI Taxonomy" id="1819565"/>
    <lineage>
        <taxon>Bacteria</taxon>
        <taxon>Pseudomonadati</taxon>
        <taxon>Pseudomonadota</taxon>
        <taxon>Alphaproteobacteria</taxon>
        <taxon>Rhodobacterales</taxon>
        <taxon>Paracoccaceae</taxon>
        <taxon>Flavimaricola</taxon>
    </lineage>
</organism>
<evidence type="ECO:0000259" key="3">
    <source>
        <dbReference type="Pfam" id="PF01266"/>
    </source>
</evidence>
<proteinExistence type="inferred from homology"/>
<dbReference type="GO" id="GO:0055130">
    <property type="term" value="P:D-alanine catabolic process"/>
    <property type="evidence" value="ECO:0007669"/>
    <property type="project" value="TreeGrafter"/>
</dbReference>
<dbReference type="PANTHER" id="PTHR13847">
    <property type="entry name" value="SARCOSINE DEHYDROGENASE-RELATED"/>
    <property type="match status" value="1"/>
</dbReference>
<gene>
    <name evidence="4" type="primary">solA</name>
    <name evidence="4" type="ORF">LOM8899_01905</name>
</gene>
<dbReference type="Pfam" id="PF01266">
    <property type="entry name" value="DAO"/>
    <property type="match status" value="1"/>
</dbReference>
<dbReference type="InterPro" id="IPR006076">
    <property type="entry name" value="FAD-dep_OxRdtase"/>
</dbReference>
<evidence type="ECO:0000313" key="4">
    <source>
        <dbReference type="EMBL" id="SMY07765.1"/>
    </source>
</evidence>
<dbReference type="RefSeq" id="WP_093991966.1">
    <property type="nucleotide sequence ID" value="NZ_FXZK01000003.1"/>
</dbReference>
<dbReference type="OrthoDB" id="9787190at2"/>
<accession>A0A238LED5</accession>
<evidence type="ECO:0000256" key="2">
    <source>
        <dbReference type="ARBA" id="ARBA00023002"/>
    </source>
</evidence>
<dbReference type="Proteomes" id="UP000201613">
    <property type="component" value="Unassembled WGS sequence"/>
</dbReference>
<evidence type="ECO:0000313" key="5">
    <source>
        <dbReference type="Proteomes" id="UP000201613"/>
    </source>
</evidence>
<feature type="domain" description="FAD dependent oxidoreductase" evidence="3">
    <location>
        <begin position="23"/>
        <end position="418"/>
    </location>
</feature>
<protein>
    <submittedName>
        <fullName evidence="4">N-methyl-L-tryptophan oxidase</fullName>
        <ecNumber evidence="4">1.5.3.-</ecNumber>
    </submittedName>
</protein>
<dbReference type="Gene3D" id="3.50.50.60">
    <property type="entry name" value="FAD/NAD(P)-binding domain"/>
    <property type="match status" value="2"/>
</dbReference>
<keyword evidence="2 4" id="KW-0560">Oxidoreductase</keyword>
<reference evidence="4 5" key="1">
    <citation type="submission" date="2017-05" db="EMBL/GenBank/DDBJ databases">
        <authorList>
            <person name="Song R."/>
            <person name="Chenine A.L."/>
            <person name="Ruprecht R.M."/>
        </authorList>
    </citation>
    <scope>NUCLEOTIDE SEQUENCE [LARGE SCALE GENOMIC DNA]</scope>
    <source>
        <strain evidence="4 5">CECT 8899</strain>
    </source>
</reference>
<keyword evidence="5" id="KW-1185">Reference proteome</keyword>
<evidence type="ECO:0000256" key="1">
    <source>
        <dbReference type="ARBA" id="ARBA00009410"/>
    </source>
</evidence>
<dbReference type="InterPro" id="IPR036188">
    <property type="entry name" value="FAD/NAD-bd_sf"/>
</dbReference>
<dbReference type="AlphaFoldDB" id="A0A238LED5"/>
<sequence length="448" mass="47386">MIPFPISDASPIAHPGPPPAEADVVIVGGGIVGVMTAWHLARDGVRVVLIEKGRVAGEQSSRNWGWIRAQGRDAAELPIVVEAGALWRDLAETIGEDLGLRQTGVAYLAKDAAEMAGYEAWLPNAVAAGVDSRLLGSAEVAALLPEAARTWAGGLWTATDMRAEPWVAVPALARAAVREGAQIVEGCAVRSLDVEAGRIAGVITEAGRIKAGSVVVAGGAWSSLLLRRHGIALPQLSVRATVVATEPGPEVFSGAAVDGLLAWRRRQDGGFTLAPSGYRELFVGPDAFRHLRKYAQQIYQDPLGTRLWPKAPKGFPDAWGTPRRWDADKPSPFEAMRVLNPAPNHARVTKMLRDFEATFPGHGPARAKAAWAGMIDTMPDVVPVVDRAESLPGLTIATGMSGHGFGIGPAFGRIAAALVQGKEPGHDLSRFRLSRFSDGSKLVLGPSL</sequence>
<comment type="similarity">
    <text evidence="1">Belongs to the DadA oxidoreductase family.</text>
</comment>
<dbReference type="Gene3D" id="3.30.9.10">
    <property type="entry name" value="D-Amino Acid Oxidase, subunit A, domain 2"/>
    <property type="match status" value="1"/>
</dbReference>
<dbReference type="EMBL" id="FXZK01000003">
    <property type="protein sequence ID" value="SMY07765.1"/>
    <property type="molecule type" value="Genomic_DNA"/>
</dbReference>
<dbReference type="GO" id="GO:0008718">
    <property type="term" value="F:D-amino-acid dehydrogenase activity"/>
    <property type="evidence" value="ECO:0007669"/>
    <property type="project" value="TreeGrafter"/>
</dbReference>
<dbReference type="SUPFAM" id="SSF51905">
    <property type="entry name" value="FAD/NAD(P)-binding domain"/>
    <property type="match status" value="1"/>
</dbReference>